<reference evidence="1" key="1">
    <citation type="submission" date="2015-05" db="EMBL/GenBank/DDBJ databases">
        <title>Permanent draft genome of Rhodopirellula islandicus K833.</title>
        <authorList>
            <person name="Kizina J."/>
            <person name="Richter M."/>
            <person name="Glockner F.O."/>
            <person name="Harder J."/>
        </authorList>
    </citation>
    <scope>NUCLEOTIDE SEQUENCE [LARGE SCALE GENOMIC DNA]</scope>
    <source>
        <strain evidence="1">K833</strain>
    </source>
</reference>
<proteinExistence type="predicted"/>
<dbReference type="Proteomes" id="UP000036367">
    <property type="component" value="Unassembled WGS sequence"/>
</dbReference>
<gene>
    <name evidence="1" type="ORF">RISK_005385</name>
</gene>
<comment type="caution">
    <text evidence="1">The sequence shown here is derived from an EMBL/GenBank/DDBJ whole genome shotgun (WGS) entry which is preliminary data.</text>
</comment>
<sequence length="37" mass="4105">MRGMHGDCVWTIPLPQTDHDKVITGSEHTISVTNQAK</sequence>
<dbReference type="AlphaFoldDB" id="A0A0J1EA12"/>
<organism evidence="1 2">
    <name type="scientific">Rhodopirellula islandica</name>
    <dbReference type="NCBI Taxonomy" id="595434"/>
    <lineage>
        <taxon>Bacteria</taxon>
        <taxon>Pseudomonadati</taxon>
        <taxon>Planctomycetota</taxon>
        <taxon>Planctomycetia</taxon>
        <taxon>Pirellulales</taxon>
        <taxon>Pirellulaceae</taxon>
        <taxon>Rhodopirellula</taxon>
    </lineage>
</organism>
<dbReference type="PATRIC" id="fig|595434.4.peg.5117"/>
<keyword evidence="2" id="KW-1185">Reference proteome</keyword>
<protein>
    <submittedName>
        <fullName evidence="1">Uncharacterized protein</fullName>
    </submittedName>
</protein>
<dbReference type="EMBL" id="LECT01000044">
    <property type="protein sequence ID" value="KLU02319.1"/>
    <property type="molecule type" value="Genomic_DNA"/>
</dbReference>
<name>A0A0J1EA12_RHOIS</name>
<evidence type="ECO:0000313" key="2">
    <source>
        <dbReference type="Proteomes" id="UP000036367"/>
    </source>
</evidence>
<evidence type="ECO:0000313" key="1">
    <source>
        <dbReference type="EMBL" id="KLU02319.1"/>
    </source>
</evidence>
<accession>A0A0J1EA12</accession>
<dbReference type="STRING" id="595434.RISK_005385"/>